<dbReference type="Pfam" id="PF13416">
    <property type="entry name" value="SBP_bac_8"/>
    <property type="match status" value="1"/>
</dbReference>
<accession>A0A0B4D373</accession>
<evidence type="ECO:0000313" key="2">
    <source>
        <dbReference type="EMBL" id="KIC58690.1"/>
    </source>
</evidence>
<sequence length="424" mass="45228">MNTRALRRIGLVAGVATTSALVLAGCAGGGGGAATADPNEKVTLTVATFNDFGYSDALFAEYTKEHPNVTIVHNKAATSNDARANYFQKLGKTGLADIEAIEVDWLPEVMKYSDLLAPVPADLKSRWLDWKTKAATDPKGNLIGYGTDIGPEGVCYRSDLFAAAGLPTDRESVAKLLTGDWKTYFDTGAKYTAATGKAFFDSAGGTYQGMINQVEAAYENPSDGKITIDPQVETIYNQVLDAAKTQSAHLSQWSDDWMAGLSNGSFATMLCPGWMLGVISGNAKDVKGWDIANVFPGGGGNWGGSYLTVPANGKNVAAAQQLADWLTSPDTQLKAFEAAGTFPSQVDAMKSDTLLSSKNEFFNNAPVGQILTDRANAVTVSPFKGQFYFQINDAMQKALTRVEEGTQDKAASWAQWQTEVAAIK</sequence>
<dbReference type="AlphaFoldDB" id="A0A0B4D373"/>
<comment type="caution">
    <text evidence="2">The sequence shown here is derived from an EMBL/GenBank/DDBJ whole genome shotgun (WGS) entry which is preliminary data.</text>
</comment>
<proteinExistence type="predicted"/>
<evidence type="ECO:0000313" key="3">
    <source>
        <dbReference type="Proteomes" id="UP000031202"/>
    </source>
</evidence>
<feature type="signal peptide" evidence="1">
    <location>
        <begin position="1"/>
        <end position="24"/>
    </location>
</feature>
<organism evidence="2 3">
    <name type="scientific">Microbacterium hominis</name>
    <dbReference type="NCBI Taxonomy" id="162426"/>
    <lineage>
        <taxon>Bacteria</taxon>
        <taxon>Bacillati</taxon>
        <taxon>Actinomycetota</taxon>
        <taxon>Actinomycetes</taxon>
        <taxon>Micrococcales</taxon>
        <taxon>Microbacteriaceae</taxon>
        <taxon>Microbacterium</taxon>
    </lineage>
</organism>
<dbReference type="InterPro" id="IPR050490">
    <property type="entry name" value="Bact_solute-bd_prot1"/>
</dbReference>
<dbReference type="Gene3D" id="3.40.190.10">
    <property type="entry name" value="Periplasmic binding protein-like II"/>
    <property type="match status" value="1"/>
</dbReference>
<dbReference type="InterPro" id="IPR006059">
    <property type="entry name" value="SBP"/>
</dbReference>
<dbReference type="PANTHER" id="PTHR43649">
    <property type="entry name" value="ARABINOSE-BINDING PROTEIN-RELATED"/>
    <property type="match status" value="1"/>
</dbReference>
<dbReference type="PROSITE" id="PS51257">
    <property type="entry name" value="PROKAR_LIPOPROTEIN"/>
    <property type="match status" value="1"/>
</dbReference>
<dbReference type="EMBL" id="JWSZ01000006">
    <property type="protein sequence ID" value="KIC58690.1"/>
    <property type="molecule type" value="Genomic_DNA"/>
</dbReference>
<dbReference type="SUPFAM" id="SSF53850">
    <property type="entry name" value="Periplasmic binding protein-like II"/>
    <property type="match status" value="1"/>
</dbReference>
<dbReference type="PANTHER" id="PTHR43649:SF32">
    <property type="entry name" value="SUGAR BINDING SECRETED PROTEIN"/>
    <property type="match status" value="1"/>
</dbReference>
<evidence type="ECO:0000256" key="1">
    <source>
        <dbReference type="SAM" id="SignalP"/>
    </source>
</evidence>
<feature type="chain" id="PRO_5039353477" evidence="1">
    <location>
        <begin position="25"/>
        <end position="424"/>
    </location>
</feature>
<gene>
    <name evidence="2" type="ORF">RM52_04910</name>
</gene>
<reference evidence="2 3" key="1">
    <citation type="submission" date="2014-12" db="EMBL/GenBank/DDBJ databases">
        <title>Genome sequencing of Microbacterium hominis TPW29.</title>
        <authorList>
            <person name="Tan P.W."/>
            <person name="Chan K.-G."/>
        </authorList>
    </citation>
    <scope>NUCLEOTIDE SEQUENCE [LARGE SCALE GENOMIC DNA]</scope>
    <source>
        <strain evidence="2 3">TPW29</strain>
    </source>
</reference>
<keyword evidence="1" id="KW-0732">Signal</keyword>
<dbReference type="Proteomes" id="UP000031202">
    <property type="component" value="Unassembled WGS sequence"/>
</dbReference>
<name>A0A0B4D373_9MICO</name>
<dbReference type="RefSeq" id="WP_036321140.1">
    <property type="nucleotide sequence ID" value="NZ_JWSZ01000006.1"/>
</dbReference>
<protein>
    <submittedName>
        <fullName evidence="2">ABC transporter substrate-binding protein</fullName>
    </submittedName>
</protein>